<accession>A0ABW1R3M5</accession>
<dbReference type="RefSeq" id="WP_137639495.1">
    <property type="nucleotide sequence ID" value="NZ_BJDK01000006.1"/>
</dbReference>
<evidence type="ECO:0000259" key="1">
    <source>
        <dbReference type="Pfam" id="PF04542"/>
    </source>
</evidence>
<gene>
    <name evidence="2" type="ORF">ACFP3T_07160</name>
</gene>
<dbReference type="Proteomes" id="UP001596253">
    <property type="component" value="Unassembled WGS sequence"/>
</dbReference>
<dbReference type="SUPFAM" id="SSF88946">
    <property type="entry name" value="Sigma2 domain of RNA polymerase sigma factors"/>
    <property type="match status" value="1"/>
</dbReference>
<dbReference type="Gene3D" id="1.10.1740.10">
    <property type="match status" value="1"/>
</dbReference>
<proteinExistence type="predicted"/>
<sequence>MEEQQLIGLAAQGDNQSIRVLTEQYLPVMLKLRQNYFIKNYDHDDWVQEARLMVYHAALTYDHAQTHSFGAFYRLLLNHRIVDLIRRSCASKRQPNQDILSLALETEEITEALLVTNGAAVDIVHVRQVLADFVHYCSPFEAEVFAAMLLGKAPVKIAAELQVDLERVINAIDRCRRKLRQQLAS</sequence>
<evidence type="ECO:0000313" key="3">
    <source>
        <dbReference type="Proteomes" id="UP001596253"/>
    </source>
</evidence>
<dbReference type="InterPro" id="IPR013325">
    <property type="entry name" value="RNA_pol_sigma_r2"/>
</dbReference>
<feature type="domain" description="RNA polymerase sigma-70 region 2" evidence="1">
    <location>
        <begin position="22"/>
        <end position="87"/>
    </location>
</feature>
<reference evidence="3" key="1">
    <citation type="journal article" date="2019" name="Int. J. Syst. Evol. Microbiol.">
        <title>The Global Catalogue of Microorganisms (GCM) 10K type strain sequencing project: providing services to taxonomists for standard genome sequencing and annotation.</title>
        <authorList>
            <consortium name="The Broad Institute Genomics Platform"/>
            <consortium name="The Broad Institute Genome Sequencing Center for Infectious Disease"/>
            <person name="Wu L."/>
            <person name="Ma J."/>
        </authorList>
    </citation>
    <scope>NUCLEOTIDE SEQUENCE [LARGE SCALE GENOMIC DNA]</scope>
    <source>
        <strain evidence="3">CCM 8932</strain>
    </source>
</reference>
<organism evidence="2 3">
    <name type="scientific">Lactiplantibacillus dongliensis</name>
    <dbReference type="NCBI Taxonomy" id="2559919"/>
    <lineage>
        <taxon>Bacteria</taxon>
        <taxon>Bacillati</taxon>
        <taxon>Bacillota</taxon>
        <taxon>Bacilli</taxon>
        <taxon>Lactobacillales</taxon>
        <taxon>Lactobacillaceae</taxon>
        <taxon>Lactiplantibacillus</taxon>
    </lineage>
</organism>
<comment type="caution">
    <text evidence="2">The sequence shown here is derived from an EMBL/GenBank/DDBJ whole genome shotgun (WGS) entry which is preliminary data.</text>
</comment>
<protein>
    <submittedName>
        <fullName evidence="2">Sigma factor</fullName>
    </submittedName>
</protein>
<dbReference type="Pfam" id="PF04542">
    <property type="entry name" value="Sigma70_r2"/>
    <property type="match status" value="1"/>
</dbReference>
<dbReference type="InterPro" id="IPR007627">
    <property type="entry name" value="RNA_pol_sigma70_r2"/>
</dbReference>
<keyword evidence="3" id="KW-1185">Reference proteome</keyword>
<evidence type="ECO:0000313" key="2">
    <source>
        <dbReference type="EMBL" id="MFC6164443.1"/>
    </source>
</evidence>
<name>A0ABW1R3M5_9LACO</name>
<dbReference type="EMBL" id="JBHSSD010000034">
    <property type="protein sequence ID" value="MFC6164443.1"/>
    <property type="molecule type" value="Genomic_DNA"/>
</dbReference>